<dbReference type="PANTHER" id="PTHR37814:SF1">
    <property type="entry name" value="MEMBRANE PROTEIN"/>
    <property type="match status" value="1"/>
</dbReference>
<evidence type="ECO:0000313" key="3">
    <source>
        <dbReference type="Proteomes" id="UP000184148"/>
    </source>
</evidence>
<sequence length="363" mass="38428">MNTNTKNIATFKVAAAYIGTVVGAGFASGQEVLQFFSFFGTTGILGLILSTLLFVFFGVIILDLGRRLGADSHQQVIRYAGGRWIGSVVDGVITFFLFGALTAMAAGAGAIFQEQFGLSHLLGSLLLVAATAFTVLLGISGVITTISYVVPVMLVSVFGIAFATLLTTPVNFDAVNQWAQANRAPVPFWVFSAIIYVSYNLVLGVSVLAPLGRHVDNPKTLQRGALYGGIGLGIGALIINLTLLANVPGVSRYEVPMVSIAAQYSPFIKAVYSVVLLAEIYTTAVGSLFGFAERITDQGKPLFKWVVIGTGIVAFGAGQLGFSTLVRVLYPAVGYAGLLMLGGLLYGYARERVMAQPAYKPKR</sequence>
<keyword evidence="1" id="KW-0812">Transmembrane</keyword>
<dbReference type="InterPro" id="IPR038728">
    <property type="entry name" value="YkvI-like"/>
</dbReference>
<evidence type="ECO:0000313" key="2">
    <source>
        <dbReference type="EMBL" id="SHE87509.1"/>
    </source>
</evidence>
<feature type="transmembrane region" description="Helical" evidence="1">
    <location>
        <begin position="84"/>
        <end position="112"/>
    </location>
</feature>
<dbReference type="EMBL" id="FQUY01000007">
    <property type="protein sequence ID" value="SHE87509.1"/>
    <property type="molecule type" value="Genomic_DNA"/>
</dbReference>
<feature type="transmembrane region" description="Helical" evidence="1">
    <location>
        <begin position="118"/>
        <end position="139"/>
    </location>
</feature>
<feature type="transmembrane region" description="Helical" evidence="1">
    <location>
        <begin position="224"/>
        <end position="247"/>
    </location>
</feature>
<evidence type="ECO:0000256" key="1">
    <source>
        <dbReference type="SAM" id="Phobius"/>
    </source>
</evidence>
<name>A0A1M4X203_9FIRM</name>
<organism evidence="2 3">
    <name type="scientific">Desulforamulus putei DSM 12395</name>
    <dbReference type="NCBI Taxonomy" id="1121429"/>
    <lineage>
        <taxon>Bacteria</taxon>
        <taxon>Bacillati</taxon>
        <taxon>Bacillota</taxon>
        <taxon>Clostridia</taxon>
        <taxon>Eubacteriales</taxon>
        <taxon>Peptococcaceae</taxon>
        <taxon>Desulforamulus</taxon>
    </lineage>
</organism>
<accession>A0A1M4X203</accession>
<dbReference type="OrthoDB" id="4424890at2"/>
<feature type="transmembrane region" description="Helical" evidence="1">
    <location>
        <begin position="328"/>
        <end position="349"/>
    </location>
</feature>
<feature type="transmembrane region" description="Helical" evidence="1">
    <location>
        <begin position="267"/>
        <end position="290"/>
    </location>
</feature>
<feature type="transmembrane region" description="Helical" evidence="1">
    <location>
        <begin position="302"/>
        <end position="322"/>
    </location>
</feature>
<feature type="transmembrane region" description="Helical" evidence="1">
    <location>
        <begin position="146"/>
        <end position="166"/>
    </location>
</feature>
<dbReference type="STRING" id="1121429.SAMN02745133_01340"/>
<keyword evidence="3" id="KW-1185">Reference proteome</keyword>
<keyword evidence="1" id="KW-0472">Membrane</keyword>
<keyword evidence="1" id="KW-1133">Transmembrane helix</keyword>
<feature type="transmembrane region" description="Helical" evidence="1">
    <location>
        <begin position="39"/>
        <end position="64"/>
    </location>
</feature>
<proteinExistence type="predicted"/>
<protein>
    <submittedName>
        <fullName evidence="2">Uncharacterized membrane protein YkvI</fullName>
    </submittedName>
</protein>
<feature type="transmembrane region" description="Helical" evidence="1">
    <location>
        <begin position="186"/>
        <end position="212"/>
    </location>
</feature>
<gene>
    <name evidence="2" type="ORF">SAMN02745133_01340</name>
</gene>
<reference evidence="3" key="1">
    <citation type="submission" date="2016-11" db="EMBL/GenBank/DDBJ databases">
        <authorList>
            <person name="Varghese N."/>
            <person name="Submissions S."/>
        </authorList>
    </citation>
    <scope>NUCLEOTIDE SEQUENCE [LARGE SCALE GENOMIC DNA]</scope>
    <source>
        <strain evidence="3">DSM 12395</strain>
    </source>
</reference>
<dbReference type="Proteomes" id="UP000184148">
    <property type="component" value="Unassembled WGS sequence"/>
</dbReference>
<dbReference type="RefSeq" id="WP_073237627.1">
    <property type="nucleotide sequence ID" value="NZ_FQUY01000007.1"/>
</dbReference>
<dbReference type="PANTHER" id="PTHR37814">
    <property type="entry name" value="CONSERVED MEMBRANE PROTEIN"/>
    <property type="match status" value="1"/>
</dbReference>
<dbReference type="AlphaFoldDB" id="A0A1M4X203"/>